<feature type="domain" description="AAA+ ATPase" evidence="2">
    <location>
        <begin position="42"/>
        <end position="244"/>
    </location>
</feature>
<dbReference type="SMART" id="SM00382">
    <property type="entry name" value="AAA"/>
    <property type="match status" value="1"/>
</dbReference>
<protein>
    <submittedName>
        <fullName evidence="3">AAA family ATPase</fullName>
    </submittedName>
</protein>
<dbReference type="InterPro" id="IPR049945">
    <property type="entry name" value="AAA_22"/>
</dbReference>
<dbReference type="RefSeq" id="WP_207416549.1">
    <property type="nucleotide sequence ID" value="NZ_CP061177.1"/>
</dbReference>
<accession>A0ABS3KQ74</accession>
<organism evidence="3 4">
    <name type="scientific">Roseomonas haemaphysalidis</name>
    <dbReference type="NCBI Taxonomy" id="2768162"/>
    <lineage>
        <taxon>Bacteria</taxon>
        <taxon>Pseudomonadati</taxon>
        <taxon>Pseudomonadota</taxon>
        <taxon>Alphaproteobacteria</taxon>
        <taxon>Acetobacterales</taxon>
        <taxon>Roseomonadaceae</taxon>
        <taxon>Roseomonas</taxon>
    </lineage>
</organism>
<dbReference type="InterPro" id="IPR052026">
    <property type="entry name" value="ExeA_AAA_ATPase_DNA-bind"/>
</dbReference>
<evidence type="ECO:0000313" key="3">
    <source>
        <dbReference type="EMBL" id="MBO1079100.1"/>
    </source>
</evidence>
<name>A0ABS3KQ74_9PROT</name>
<dbReference type="InterPro" id="IPR003593">
    <property type="entry name" value="AAA+_ATPase"/>
</dbReference>
<dbReference type="PANTHER" id="PTHR35894">
    <property type="entry name" value="GENERAL SECRETION PATHWAY PROTEIN A-RELATED"/>
    <property type="match status" value="1"/>
</dbReference>
<proteinExistence type="predicted"/>
<dbReference type="EMBL" id="JACTNG010000003">
    <property type="protein sequence ID" value="MBO1079100.1"/>
    <property type="molecule type" value="Genomic_DNA"/>
</dbReference>
<evidence type="ECO:0000256" key="1">
    <source>
        <dbReference type="SAM" id="Coils"/>
    </source>
</evidence>
<comment type="caution">
    <text evidence="3">The sequence shown here is derived from an EMBL/GenBank/DDBJ whole genome shotgun (WGS) entry which is preliminary data.</text>
</comment>
<dbReference type="SUPFAM" id="SSF52540">
    <property type="entry name" value="P-loop containing nucleoside triphosphate hydrolases"/>
    <property type="match status" value="1"/>
</dbReference>
<dbReference type="Gene3D" id="3.40.50.300">
    <property type="entry name" value="P-loop containing nucleotide triphosphate hydrolases"/>
    <property type="match status" value="1"/>
</dbReference>
<keyword evidence="4" id="KW-1185">Reference proteome</keyword>
<dbReference type="InterPro" id="IPR027417">
    <property type="entry name" value="P-loop_NTPase"/>
</dbReference>
<dbReference type="PANTHER" id="PTHR35894:SF5">
    <property type="entry name" value="MU-LIKE PROPHAGE FLUMU DNA TRANSPOSITION PROTEIN B"/>
    <property type="match status" value="1"/>
</dbReference>
<keyword evidence="1" id="KW-0175">Coiled coil</keyword>
<dbReference type="Proteomes" id="UP001518989">
    <property type="component" value="Unassembled WGS sequence"/>
</dbReference>
<gene>
    <name evidence="3" type="ORF">IAI61_08660</name>
</gene>
<dbReference type="Pfam" id="PF13401">
    <property type="entry name" value="AAA_22"/>
    <property type="match status" value="1"/>
</dbReference>
<evidence type="ECO:0000259" key="2">
    <source>
        <dbReference type="SMART" id="SM00382"/>
    </source>
</evidence>
<feature type="coiled-coil region" evidence="1">
    <location>
        <begin position="283"/>
        <end position="310"/>
    </location>
</feature>
<evidence type="ECO:0000313" key="4">
    <source>
        <dbReference type="Proteomes" id="UP001518989"/>
    </source>
</evidence>
<reference evidence="3 4" key="1">
    <citation type="submission" date="2020-09" db="EMBL/GenBank/DDBJ databases">
        <title>Roseomonas.</title>
        <authorList>
            <person name="Zhu W."/>
        </authorList>
    </citation>
    <scope>NUCLEOTIDE SEQUENCE [LARGE SCALE GENOMIC DNA]</scope>
    <source>
        <strain evidence="3 4">573</strain>
    </source>
</reference>
<sequence>MQLDHYGFREPPFQMTPDARLFFDSSVHHRAYAHLMYGLAQREGFVVVTGEVGAGKTTLVERLCGELDPAGFVIARIATTQVSGDDVLRLVADAFGVSPDGSKAALLLGITRALSESGRRHLLIVDEAQALPLSALEELRMISNVTTSGQAPLQTILLGQPQLRRIMASPDLAQLRQRVLASYHLGALSREETHAYVEHRMRAVGWDGYPAWGEGALDMVHSHSGGIPRRINRLCSRVLLGGALESAEVLTAEAVEATALELEDDLAGLPDDSTPPALASLAMVMNEDTIDDLTNRVEALERLMARRERVFNRMTELFALGERARR</sequence>